<sequence>MKLNSSVITTLQQERSEHEVYPPATEADIKETEIALGVRLPESYCKFVSEFSNGAYLYRCQEISAVGQGNQQIGALQHTYRPWTAGPHKVDDGQPIPIREGGYVTVDQLIPFAYDHNGNMWCFIVEKMQDHEYRVGYYDTFQPKLYGVMDSFHDWLNVCVSHREEVIRAIFDDDVIVHELGLG</sequence>
<feature type="domain" description="Knr4/Smi1-like" evidence="1">
    <location>
        <begin position="23"/>
        <end position="158"/>
    </location>
</feature>
<evidence type="ECO:0000313" key="3">
    <source>
        <dbReference type="Proteomes" id="UP000215596"/>
    </source>
</evidence>
<dbReference type="SUPFAM" id="SSF160631">
    <property type="entry name" value="SMI1/KNR4-like"/>
    <property type="match status" value="1"/>
</dbReference>
<dbReference type="Pfam" id="PF09346">
    <property type="entry name" value="SMI1_KNR4"/>
    <property type="match status" value="1"/>
</dbReference>
<evidence type="ECO:0000259" key="1">
    <source>
        <dbReference type="SMART" id="SM00860"/>
    </source>
</evidence>
<dbReference type="Gene3D" id="3.40.1580.10">
    <property type="entry name" value="SMI1/KNR4-like"/>
    <property type="match status" value="1"/>
</dbReference>
<dbReference type="EMBL" id="NPBY01000010">
    <property type="protein sequence ID" value="PAD79670.1"/>
    <property type="molecule type" value="Genomic_DNA"/>
</dbReference>
<name>A0A268F2S5_9BACL</name>
<accession>A0A268F2S5</accession>
<dbReference type="AlphaFoldDB" id="A0A268F2S5"/>
<dbReference type="RefSeq" id="WP_095263466.1">
    <property type="nucleotide sequence ID" value="NZ_NPBY01000010.1"/>
</dbReference>
<organism evidence="2 3">
    <name type="scientific">Paenibacillus campinasensis</name>
    <dbReference type="NCBI Taxonomy" id="66347"/>
    <lineage>
        <taxon>Bacteria</taxon>
        <taxon>Bacillati</taxon>
        <taxon>Bacillota</taxon>
        <taxon>Bacilli</taxon>
        <taxon>Bacillales</taxon>
        <taxon>Paenibacillaceae</taxon>
        <taxon>Paenibacillus</taxon>
    </lineage>
</organism>
<comment type="caution">
    <text evidence="2">The sequence shown here is derived from an EMBL/GenBank/DDBJ whole genome shotgun (WGS) entry which is preliminary data.</text>
</comment>
<proteinExistence type="predicted"/>
<dbReference type="InterPro" id="IPR037883">
    <property type="entry name" value="Knr4/Smi1-like_sf"/>
</dbReference>
<reference evidence="2 3" key="1">
    <citation type="submission" date="2017-07" db="EMBL/GenBank/DDBJ databases">
        <title>Isolation and whole genome analysis of endospore-forming bacteria from heroin.</title>
        <authorList>
            <person name="Kalinowski J."/>
            <person name="Ahrens B."/>
            <person name="Al-Dilaimi A."/>
            <person name="Winkler A."/>
            <person name="Wibberg D."/>
            <person name="Schleenbecker U."/>
            <person name="Ruckert C."/>
            <person name="Wolfel R."/>
            <person name="Grass G."/>
        </authorList>
    </citation>
    <scope>NUCLEOTIDE SEQUENCE [LARGE SCALE GENOMIC DNA]</scope>
    <source>
        <strain evidence="2 3">7537-G1</strain>
    </source>
</reference>
<evidence type="ECO:0000313" key="2">
    <source>
        <dbReference type="EMBL" id="PAD79670.1"/>
    </source>
</evidence>
<dbReference type="SMART" id="SM00860">
    <property type="entry name" value="SMI1_KNR4"/>
    <property type="match status" value="1"/>
</dbReference>
<gene>
    <name evidence="2" type="ORF">CHH67_02825</name>
</gene>
<dbReference type="OrthoDB" id="2645838at2"/>
<dbReference type="InterPro" id="IPR018958">
    <property type="entry name" value="Knr4/Smi1-like_dom"/>
</dbReference>
<dbReference type="Proteomes" id="UP000215596">
    <property type="component" value="Unassembled WGS sequence"/>
</dbReference>
<protein>
    <recommendedName>
        <fullName evidence="1">Knr4/Smi1-like domain-containing protein</fullName>
    </recommendedName>
</protein>